<dbReference type="InterPro" id="IPR054156">
    <property type="entry name" value="YxaF_TetR_C"/>
</dbReference>
<dbReference type="OrthoDB" id="9798857at2"/>
<dbReference type="Gene3D" id="1.10.357.10">
    <property type="entry name" value="Tetracycline Repressor, domain 2"/>
    <property type="match status" value="1"/>
</dbReference>
<dbReference type="PANTHER" id="PTHR47506">
    <property type="entry name" value="TRANSCRIPTIONAL REGULATORY PROTEIN"/>
    <property type="match status" value="1"/>
</dbReference>
<dbReference type="InterPro" id="IPR036271">
    <property type="entry name" value="Tet_transcr_reg_TetR-rel_C_sf"/>
</dbReference>
<sequence>MRKSRAETAETRQRIVEIAAQQFRSKGIQGTGLNDVMSEAGLTHGGFYRHFESKNQLLAEAFELALSSVVDSLSESARKTGGKAGFASMVNSYVSRTHRDNAADGCPFAGMGSELARADELTREAATLGLSKMVEALAEHIGSGEAGDDMSHPNAMFALSAMVGAITLSRIVSDPKTSDALLKTVKRHLIEL</sequence>
<evidence type="ECO:0000259" key="5">
    <source>
        <dbReference type="PROSITE" id="PS50977"/>
    </source>
</evidence>
<dbReference type="Proteomes" id="UP000664048">
    <property type="component" value="Unassembled WGS sequence"/>
</dbReference>
<dbReference type="Pfam" id="PF00440">
    <property type="entry name" value="TetR_N"/>
    <property type="match status" value="1"/>
</dbReference>
<reference evidence="8 11" key="3">
    <citation type="submission" date="2021-12" db="EMBL/GenBank/DDBJ databases">
        <title>Genomic and phenotypic characterization of three Burkholderia contaminans isolates recovered from different sources.</title>
        <authorList>
            <person name="Lopez De Volder A."/>
            <person name="Fan Y."/>
            <person name="Nunvar J."/>
            <person name="Herrera T."/>
            <person name="Timp W."/>
            <person name="Degrossi J."/>
        </authorList>
    </citation>
    <scope>NUCLEOTIDE SEQUENCE [LARGE SCALE GENOMIC DNA]</scope>
    <source>
        <strain evidence="8 11">LMG 23361</strain>
    </source>
</reference>
<protein>
    <submittedName>
        <fullName evidence="6">TetR family transcriptional regulator</fullName>
    </submittedName>
</protein>
<evidence type="ECO:0000313" key="8">
    <source>
        <dbReference type="EMBL" id="WFN19668.1"/>
    </source>
</evidence>
<feature type="domain" description="HTH tetR-type" evidence="5">
    <location>
        <begin position="9"/>
        <end position="69"/>
    </location>
</feature>
<dbReference type="PROSITE" id="PS50977">
    <property type="entry name" value="HTH_TETR_2"/>
    <property type="match status" value="1"/>
</dbReference>
<dbReference type="Pfam" id="PF21993">
    <property type="entry name" value="TetR_C_13_2"/>
    <property type="match status" value="1"/>
</dbReference>
<dbReference type="Gene3D" id="1.10.10.60">
    <property type="entry name" value="Homeodomain-like"/>
    <property type="match status" value="1"/>
</dbReference>
<evidence type="ECO:0000313" key="11">
    <source>
        <dbReference type="Proteomes" id="UP001220209"/>
    </source>
</evidence>
<reference evidence="7 10" key="2">
    <citation type="submission" date="2021-03" db="EMBL/GenBank/DDBJ databases">
        <title>Clinical course, treatment and visual outcome of an outbreak of Burkholderia contaminans endophthalmitis following cataract surgery.</title>
        <authorList>
            <person name="Lind C."/>
            <person name="Olsen K."/>
            <person name="Angelsen N.K."/>
            <person name="Krefting E.A."/>
            <person name="Fossen K."/>
            <person name="Gravningen K."/>
            <person name="Depoorter E."/>
            <person name="Vandamme P."/>
            <person name="Bertelsen G."/>
        </authorList>
    </citation>
    <scope>NUCLEOTIDE SEQUENCE [LARGE SCALE GENOMIC DNA]</scope>
    <source>
        <strain evidence="7 10">51242556</strain>
    </source>
</reference>
<evidence type="ECO:0000256" key="2">
    <source>
        <dbReference type="ARBA" id="ARBA00023125"/>
    </source>
</evidence>
<dbReference type="AlphaFoldDB" id="A0A1E3FLR3"/>
<name>A0A1E3FLR3_9BURK</name>
<accession>A0A1E3FLR3</accession>
<evidence type="ECO:0000256" key="1">
    <source>
        <dbReference type="ARBA" id="ARBA00023015"/>
    </source>
</evidence>
<proteinExistence type="predicted"/>
<organism evidence="6 9">
    <name type="scientific">Burkholderia contaminans</name>
    <dbReference type="NCBI Taxonomy" id="488447"/>
    <lineage>
        <taxon>Bacteria</taxon>
        <taxon>Pseudomonadati</taxon>
        <taxon>Pseudomonadota</taxon>
        <taxon>Betaproteobacteria</taxon>
        <taxon>Burkholderiales</taxon>
        <taxon>Burkholderiaceae</taxon>
        <taxon>Burkholderia</taxon>
        <taxon>Burkholderia cepacia complex</taxon>
    </lineage>
</organism>
<gene>
    <name evidence="7" type="ORF">J4M89_06770</name>
    <name evidence="6" type="ORF">JIN94_06760</name>
    <name evidence="8" type="ORF">LXE91_27350</name>
</gene>
<dbReference type="InterPro" id="IPR001647">
    <property type="entry name" value="HTH_TetR"/>
</dbReference>
<keyword evidence="2 4" id="KW-0238">DNA-binding</keyword>
<reference evidence="6" key="1">
    <citation type="submission" date="2021-01" db="EMBL/GenBank/DDBJ databases">
        <title>Outbreak of Burkholderia contaminns endophthalmitis traced to a clinical ventilation system.</title>
        <authorList>
            <person name="Lipuma J."/>
            <person name="Spilker T."/>
            <person name="Kratholm J."/>
        </authorList>
    </citation>
    <scope>NUCLEOTIDE SEQUENCE</scope>
    <source>
        <strain evidence="6">HI4954</strain>
    </source>
</reference>
<dbReference type="GO" id="GO:0003677">
    <property type="term" value="F:DNA binding"/>
    <property type="evidence" value="ECO:0007669"/>
    <property type="project" value="UniProtKB-UniRule"/>
</dbReference>
<evidence type="ECO:0000313" key="10">
    <source>
        <dbReference type="Proteomes" id="UP000664048"/>
    </source>
</evidence>
<dbReference type="RefSeq" id="WP_039354157.1">
    <property type="nucleotide sequence ID" value="NZ_AP018357.1"/>
</dbReference>
<dbReference type="GeneID" id="93189133"/>
<dbReference type="SUPFAM" id="SSF48498">
    <property type="entry name" value="Tetracyclin repressor-like, C-terminal domain"/>
    <property type="match status" value="1"/>
</dbReference>
<evidence type="ECO:0000313" key="6">
    <source>
        <dbReference type="EMBL" id="MBK1929574.1"/>
    </source>
</evidence>
<feature type="DNA-binding region" description="H-T-H motif" evidence="4">
    <location>
        <begin position="32"/>
        <end position="51"/>
    </location>
</feature>
<dbReference type="PRINTS" id="PR00455">
    <property type="entry name" value="HTHTETR"/>
</dbReference>
<dbReference type="EMBL" id="JAENIB010000002">
    <property type="protein sequence ID" value="MBK1929574.1"/>
    <property type="molecule type" value="Genomic_DNA"/>
</dbReference>
<dbReference type="EMBL" id="JAGEMX010000002">
    <property type="protein sequence ID" value="MBO1829079.1"/>
    <property type="molecule type" value="Genomic_DNA"/>
</dbReference>
<evidence type="ECO:0000256" key="4">
    <source>
        <dbReference type="PROSITE-ProRule" id="PRU00335"/>
    </source>
</evidence>
<keyword evidence="10" id="KW-1185">Reference proteome</keyword>
<keyword evidence="3" id="KW-0804">Transcription</keyword>
<dbReference type="InterPro" id="IPR009057">
    <property type="entry name" value="Homeodomain-like_sf"/>
</dbReference>
<evidence type="ECO:0000313" key="9">
    <source>
        <dbReference type="Proteomes" id="UP000611459"/>
    </source>
</evidence>
<dbReference type="Proteomes" id="UP000611459">
    <property type="component" value="Unassembled WGS sequence"/>
</dbReference>
<dbReference type="PANTHER" id="PTHR47506:SF7">
    <property type="entry name" value="TRANSCRIPTIONAL REGULATORY PROTEIN"/>
    <property type="match status" value="1"/>
</dbReference>
<dbReference type="EMBL" id="CP090641">
    <property type="protein sequence ID" value="WFN19668.1"/>
    <property type="molecule type" value="Genomic_DNA"/>
</dbReference>
<evidence type="ECO:0000313" key="7">
    <source>
        <dbReference type="EMBL" id="MBO1829079.1"/>
    </source>
</evidence>
<dbReference type="Proteomes" id="UP001220209">
    <property type="component" value="Chromosome 2"/>
</dbReference>
<keyword evidence="1" id="KW-0805">Transcription regulation</keyword>
<dbReference type="SUPFAM" id="SSF46689">
    <property type="entry name" value="Homeodomain-like"/>
    <property type="match status" value="1"/>
</dbReference>
<evidence type="ECO:0000256" key="3">
    <source>
        <dbReference type="ARBA" id="ARBA00023163"/>
    </source>
</evidence>